<evidence type="ECO:0000256" key="3">
    <source>
        <dbReference type="ARBA" id="ARBA00012944"/>
    </source>
</evidence>
<accession>A0A5B8G1P7</accession>
<evidence type="ECO:0000256" key="14">
    <source>
        <dbReference type="ARBA" id="ARBA00023128"/>
    </source>
</evidence>
<keyword evidence="8" id="KW-0999">Mitochondrion inner membrane</keyword>
<feature type="transmembrane region" description="Helical" evidence="18">
    <location>
        <begin position="247"/>
        <end position="268"/>
    </location>
</feature>
<feature type="transmembrane region" description="Helical" evidence="18">
    <location>
        <begin position="119"/>
        <end position="137"/>
    </location>
</feature>
<evidence type="ECO:0000256" key="13">
    <source>
        <dbReference type="ARBA" id="ARBA00023075"/>
    </source>
</evidence>
<feature type="transmembrane region" description="Helical" evidence="18">
    <location>
        <begin position="84"/>
        <end position="107"/>
    </location>
</feature>
<evidence type="ECO:0000256" key="1">
    <source>
        <dbReference type="ARBA" id="ARBA00004448"/>
    </source>
</evidence>
<evidence type="ECO:0000256" key="17">
    <source>
        <dbReference type="ARBA" id="ARBA00049551"/>
    </source>
</evidence>
<evidence type="ECO:0000256" key="7">
    <source>
        <dbReference type="ARBA" id="ARBA00022692"/>
    </source>
</evidence>
<dbReference type="EC" id="7.1.1.2" evidence="3"/>
<evidence type="ECO:0000256" key="5">
    <source>
        <dbReference type="ARBA" id="ARBA00022448"/>
    </source>
</evidence>
<protein>
    <recommendedName>
        <fullName evidence="4">NADH-ubiquinone oxidoreductase chain 2</fullName>
        <ecNumber evidence="3">7.1.1.2</ecNumber>
    </recommendedName>
    <alternativeName>
        <fullName evidence="16">NADH dehydrogenase subunit 2</fullName>
    </alternativeName>
</protein>
<evidence type="ECO:0000259" key="19">
    <source>
        <dbReference type="Pfam" id="PF00361"/>
    </source>
</evidence>
<comment type="subcellular location">
    <subcellularLocation>
        <location evidence="1">Mitochondrion inner membrane</location>
        <topology evidence="1">Multi-pass membrane protein</topology>
    </subcellularLocation>
</comment>
<evidence type="ECO:0000256" key="2">
    <source>
        <dbReference type="ARBA" id="ARBA00007012"/>
    </source>
</evidence>
<dbReference type="EMBL" id="MK716255">
    <property type="protein sequence ID" value="QDM39464.1"/>
    <property type="molecule type" value="Genomic_DNA"/>
</dbReference>
<feature type="transmembrane region" description="Helical" evidence="18">
    <location>
        <begin position="58"/>
        <end position="78"/>
    </location>
</feature>
<dbReference type="GeneID" id="41826788"/>
<keyword evidence="7 18" id="KW-0812">Transmembrane</keyword>
<evidence type="ECO:0000256" key="16">
    <source>
        <dbReference type="ARBA" id="ARBA00031028"/>
    </source>
</evidence>
<dbReference type="InterPro" id="IPR050175">
    <property type="entry name" value="Complex_I_Subunit_2"/>
</dbReference>
<sequence length="316" mass="35860">MASIMMLFIMLTFISPIVSLSSSSWIIYWAGMELGFLSVFPILYSFNSLLVTESSIKYFLVQSVASILMFFSGAKIFMMMEAHFFNVIVLLLSLLMKLGMFPFHFWVIPVISNIGYMQIVFLLVFLKVAPLGLLNLVYTEFSLYSLTMIFSVLTVIMGASLGNNCTNIRSLLASSSIVHSGWFFLGSMAGAMWFYFIVYSSILVISLIFINTNMYLLSSLMILSLSGMPPFMLFLTKYYILMLLVKLGYSLFILVIPLASAAFSLNFYLKLGYSFYLNNQNKQVNLVFLYTFFGLNAMTGLLLFTLFFYGRVQAMN</sequence>
<keyword evidence="14 20" id="KW-0496">Mitochondrion</keyword>
<dbReference type="PANTHER" id="PTHR46552:SF1">
    <property type="entry name" value="NADH-UBIQUINONE OXIDOREDUCTASE CHAIN 2"/>
    <property type="match status" value="1"/>
</dbReference>
<reference evidence="20" key="1">
    <citation type="journal article" date="2019" name="Philipp J Sci">
        <title>Complete Mitochondrial Genome and Novel Gene Organization of Ryssota otaheitana (Pulmonata: Chronidae), and its Implications on the Stylommatophora Phylogeny.</title>
        <authorList>
            <person name="Damatac A.M.II."/>
            <person name="Fontanilla I.K.C."/>
        </authorList>
    </citation>
    <scope>NUCLEOTIDE SEQUENCE</scope>
</reference>
<feature type="transmembrane region" description="Helical" evidence="18">
    <location>
        <begin position="7"/>
        <end position="28"/>
    </location>
</feature>
<evidence type="ECO:0000256" key="4">
    <source>
        <dbReference type="ARBA" id="ARBA00021008"/>
    </source>
</evidence>
<evidence type="ECO:0000256" key="8">
    <source>
        <dbReference type="ARBA" id="ARBA00022792"/>
    </source>
</evidence>
<evidence type="ECO:0000256" key="10">
    <source>
        <dbReference type="ARBA" id="ARBA00022982"/>
    </source>
</evidence>
<dbReference type="RefSeq" id="YP_009695270.1">
    <property type="nucleotide sequence ID" value="NC_044784.1"/>
</dbReference>
<dbReference type="Pfam" id="PF00361">
    <property type="entry name" value="Proton_antipo_M"/>
    <property type="match status" value="1"/>
</dbReference>
<gene>
    <name evidence="20" type="primary">ND2</name>
</gene>
<feature type="transmembrane region" description="Helical" evidence="18">
    <location>
        <begin position="215"/>
        <end position="235"/>
    </location>
</feature>
<dbReference type="AlphaFoldDB" id="A0A5B8G1P7"/>
<evidence type="ECO:0000256" key="6">
    <source>
        <dbReference type="ARBA" id="ARBA00022660"/>
    </source>
</evidence>
<dbReference type="GO" id="GO:0005743">
    <property type="term" value="C:mitochondrial inner membrane"/>
    <property type="evidence" value="ECO:0007669"/>
    <property type="project" value="UniProtKB-SubCell"/>
</dbReference>
<keyword evidence="9" id="KW-1278">Translocase</keyword>
<feature type="domain" description="NADH:quinone oxidoreductase/Mrp antiporter transmembrane" evidence="19">
    <location>
        <begin position="22"/>
        <end position="204"/>
    </location>
</feature>
<evidence type="ECO:0000256" key="18">
    <source>
        <dbReference type="SAM" id="Phobius"/>
    </source>
</evidence>
<evidence type="ECO:0000313" key="20">
    <source>
        <dbReference type="EMBL" id="QDM39464.1"/>
    </source>
</evidence>
<keyword evidence="6" id="KW-0679">Respiratory chain</keyword>
<comment type="similarity">
    <text evidence="2">Belongs to the complex I subunit 2 family.</text>
</comment>
<dbReference type="PANTHER" id="PTHR46552">
    <property type="entry name" value="NADH-UBIQUINONE OXIDOREDUCTASE CHAIN 2"/>
    <property type="match status" value="1"/>
</dbReference>
<feature type="transmembrane region" description="Helical" evidence="18">
    <location>
        <begin position="288"/>
        <end position="309"/>
    </location>
</feature>
<dbReference type="InterPro" id="IPR001750">
    <property type="entry name" value="ND/Mrp_TM"/>
</dbReference>
<name>A0A5B8G1P7_9EUPU</name>
<feature type="transmembrane region" description="Helical" evidence="18">
    <location>
        <begin position="143"/>
        <end position="161"/>
    </location>
</feature>
<keyword evidence="11 18" id="KW-1133">Transmembrane helix</keyword>
<dbReference type="CTD" id="4536"/>
<evidence type="ECO:0000256" key="9">
    <source>
        <dbReference type="ARBA" id="ARBA00022967"/>
    </source>
</evidence>
<evidence type="ECO:0000256" key="15">
    <source>
        <dbReference type="ARBA" id="ARBA00023136"/>
    </source>
</evidence>
<keyword evidence="12" id="KW-0520">NAD</keyword>
<organism evidence="20">
    <name type="scientific">Ryssota otaheitana</name>
    <dbReference type="NCBI Taxonomy" id="2595071"/>
    <lineage>
        <taxon>Eukaryota</taxon>
        <taxon>Metazoa</taxon>
        <taxon>Spiralia</taxon>
        <taxon>Lophotrochozoa</taxon>
        <taxon>Mollusca</taxon>
        <taxon>Gastropoda</taxon>
        <taxon>Heterobranchia</taxon>
        <taxon>Euthyneura</taxon>
        <taxon>Panpulmonata</taxon>
        <taxon>Eupulmonata</taxon>
        <taxon>Stylommatophora</taxon>
        <taxon>Helicina</taxon>
        <taxon>Trochomorphoidea</taxon>
        <taxon>Chronidae</taxon>
        <taxon>Ryssota</taxon>
    </lineage>
</organism>
<feature type="transmembrane region" description="Helical" evidence="18">
    <location>
        <begin position="182"/>
        <end position="209"/>
    </location>
</feature>
<keyword evidence="13" id="KW-0830">Ubiquinone</keyword>
<keyword evidence="15 18" id="KW-0472">Membrane</keyword>
<keyword evidence="10" id="KW-0249">Electron transport</keyword>
<dbReference type="GO" id="GO:0006120">
    <property type="term" value="P:mitochondrial electron transport, NADH to ubiquinone"/>
    <property type="evidence" value="ECO:0007669"/>
    <property type="project" value="TreeGrafter"/>
</dbReference>
<keyword evidence="5" id="KW-0813">Transport</keyword>
<geneLocation type="mitochondrion" evidence="20"/>
<evidence type="ECO:0000256" key="12">
    <source>
        <dbReference type="ARBA" id="ARBA00023027"/>
    </source>
</evidence>
<dbReference type="GO" id="GO:0008137">
    <property type="term" value="F:NADH dehydrogenase (ubiquinone) activity"/>
    <property type="evidence" value="ECO:0007669"/>
    <property type="project" value="UniProtKB-EC"/>
</dbReference>
<proteinExistence type="inferred from homology"/>
<evidence type="ECO:0000256" key="11">
    <source>
        <dbReference type="ARBA" id="ARBA00022989"/>
    </source>
</evidence>
<comment type="catalytic activity">
    <reaction evidence="17">
        <text>a ubiquinone + NADH + 5 H(+)(in) = a ubiquinol + NAD(+) + 4 H(+)(out)</text>
        <dbReference type="Rhea" id="RHEA:29091"/>
        <dbReference type="Rhea" id="RHEA-COMP:9565"/>
        <dbReference type="Rhea" id="RHEA-COMP:9566"/>
        <dbReference type="ChEBI" id="CHEBI:15378"/>
        <dbReference type="ChEBI" id="CHEBI:16389"/>
        <dbReference type="ChEBI" id="CHEBI:17976"/>
        <dbReference type="ChEBI" id="CHEBI:57540"/>
        <dbReference type="ChEBI" id="CHEBI:57945"/>
        <dbReference type="EC" id="7.1.1.2"/>
    </reaction>
</comment>